<dbReference type="AlphaFoldDB" id="A0A9Q0SAS2"/>
<gene>
    <name evidence="1" type="ORF">OIU85_021996</name>
</gene>
<sequence length="110" mass="12985">MFPVTPLCFVWGNITSRSGIRWPHLQWQHLIQWTARRYSNKKNCKFIIPKLILSTTVYHVWYERNRRSFQEHHSSAATVAEDIFQFIRSLLGQGNTFAGLPPSQKRIWGV</sequence>
<keyword evidence="2" id="KW-1185">Reference proteome</keyword>
<evidence type="ECO:0008006" key="3">
    <source>
        <dbReference type="Google" id="ProtNLM"/>
    </source>
</evidence>
<organism evidence="1 2">
    <name type="scientific">Salix viminalis</name>
    <name type="common">Common osier</name>
    <name type="synonym">Basket willow</name>
    <dbReference type="NCBI Taxonomy" id="40686"/>
    <lineage>
        <taxon>Eukaryota</taxon>
        <taxon>Viridiplantae</taxon>
        <taxon>Streptophyta</taxon>
        <taxon>Embryophyta</taxon>
        <taxon>Tracheophyta</taxon>
        <taxon>Spermatophyta</taxon>
        <taxon>Magnoliopsida</taxon>
        <taxon>eudicotyledons</taxon>
        <taxon>Gunneridae</taxon>
        <taxon>Pentapetalae</taxon>
        <taxon>rosids</taxon>
        <taxon>fabids</taxon>
        <taxon>Malpighiales</taxon>
        <taxon>Salicaceae</taxon>
        <taxon>Saliceae</taxon>
        <taxon>Salix</taxon>
    </lineage>
</organism>
<dbReference type="EMBL" id="JAPFFL010000402">
    <property type="protein sequence ID" value="KAJ6670035.1"/>
    <property type="molecule type" value="Genomic_DNA"/>
</dbReference>
<reference evidence="1 2" key="1">
    <citation type="journal article" date="2023" name="Int. J. Mol. Sci.">
        <title>De Novo Assembly and Annotation of 11 Diverse Shrub Willow (Salix) Genomes Reveals Novel Gene Organization in Sex-Linked Regions.</title>
        <authorList>
            <person name="Hyden B."/>
            <person name="Feng K."/>
            <person name="Yates T.B."/>
            <person name="Jawdy S."/>
            <person name="Cereghino C."/>
            <person name="Smart L.B."/>
            <person name="Muchero W."/>
        </authorList>
    </citation>
    <scope>NUCLEOTIDE SEQUENCE [LARGE SCALE GENOMIC DNA]</scope>
    <source>
        <tissue evidence="1">Shoot tip</tissue>
    </source>
</reference>
<accession>A0A9Q0SAS2</accession>
<evidence type="ECO:0000313" key="1">
    <source>
        <dbReference type="EMBL" id="KAJ6670035.1"/>
    </source>
</evidence>
<evidence type="ECO:0000313" key="2">
    <source>
        <dbReference type="Proteomes" id="UP001151529"/>
    </source>
</evidence>
<dbReference type="Proteomes" id="UP001151529">
    <property type="component" value="Unassembled WGS sequence"/>
</dbReference>
<comment type="caution">
    <text evidence="1">The sequence shown here is derived from an EMBL/GenBank/DDBJ whole genome shotgun (WGS) entry which is preliminary data.</text>
</comment>
<proteinExistence type="predicted"/>
<protein>
    <recommendedName>
        <fullName evidence="3">Reverse transcriptase zinc-binding domain-containing protein</fullName>
    </recommendedName>
</protein>
<name>A0A9Q0SAS2_SALVM</name>